<sequence>MKTCWQILEIESTTQVDIIRQAYLARLPLYHPETDPQGFKALRQAYEEALRLAVNPGEKNADDEKDLAEEHEALKAFRTLLASESERFQPSAWQKFIQQLNTYNMEDVDHLRWPLCAIAMKARYLSLNCASLLAERLNWHSFSDSEGMDEEEREAFLEAIQAGDCFDFLSLQEYPVALQNQTVEYYFALERCCRYHPDYVTAFLAMAGPRLIPDDAKLHRKLLRWYSSVQTGMAELIPVAQQWQAEEPESEDARYYSCAQRLYCGEGESLLADLCAYRESYPSTQADNLLLQWSKRHCPDYFALLVMVIEARSMIDAQGKPLKYVSGESARTRLLWAEILHSGKLSPLGQSFIESLFFKRKAWAWWKSRVGSGTEDNSSLLDLYRVAEQVVLEAFPKQEMLARLNVRLERGEAHPLEAIITHMLLTKVKLEPVDEDIDEPAPEKHEEKNNESEKPQSIASIIKISLTVLVIGYALGKIAMLFS</sequence>
<accession>A0ABR8TDP6</accession>
<protein>
    <submittedName>
        <fullName evidence="2">J domain-containing protein</fullName>
    </submittedName>
</protein>
<evidence type="ECO:0000313" key="2">
    <source>
        <dbReference type="EMBL" id="MBD7973827.1"/>
    </source>
</evidence>
<name>A0ABR8TDP6_9ESCH</name>
<dbReference type="Proteomes" id="UP000605603">
    <property type="component" value="Unassembled WGS sequence"/>
</dbReference>
<organism evidence="2 3">
    <name type="scientific">Escherichia whittamii</name>
    <dbReference type="NCBI Taxonomy" id="2762229"/>
    <lineage>
        <taxon>Bacteria</taxon>
        <taxon>Pseudomonadati</taxon>
        <taxon>Pseudomonadota</taxon>
        <taxon>Gammaproteobacteria</taxon>
        <taxon>Enterobacterales</taxon>
        <taxon>Enterobacteriaceae</taxon>
        <taxon>Escherichia</taxon>
    </lineage>
</organism>
<evidence type="ECO:0000313" key="3">
    <source>
        <dbReference type="Proteomes" id="UP000605603"/>
    </source>
</evidence>
<comment type="caution">
    <text evidence="2">The sequence shown here is derived from an EMBL/GenBank/DDBJ whole genome shotgun (WGS) entry which is preliminary data.</text>
</comment>
<dbReference type="InterPro" id="IPR036869">
    <property type="entry name" value="J_dom_sf"/>
</dbReference>
<dbReference type="SUPFAM" id="SSF46565">
    <property type="entry name" value="Chaperone J-domain"/>
    <property type="match status" value="1"/>
</dbReference>
<dbReference type="EMBL" id="JACSQI010000007">
    <property type="protein sequence ID" value="MBD7973827.1"/>
    <property type="molecule type" value="Genomic_DNA"/>
</dbReference>
<keyword evidence="3" id="KW-1185">Reference proteome</keyword>
<proteinExistence type="predicted"/>
<keyword evidence="1" id="KW-0143">Chaperone</keyword>
<gene>
    <name evidence="2" type="ORF">H9644_12415</name>
</gene>
<dbReference type="RefSeq" id="WP_191774739.1">
    <property type="nucleotide sequence ID" value="NZ_JACSQI010000007.1"/>
</dbReference>
<reference evidence="2 3" key="1">
    <citation type="submission" date="2020-08" db="EMBL/GenBank/DDBJ databases">
        <title>A Genomic Blueprint of the Chicken Gut Microbiome.</title>
        <authorList>
            <person name="Gilroy R."/>
            <person name="Ravi A."/>
            <person name="Getino M."/>
            <person name="Pursley I."/>
            <person name="Horton D.L."/>
            <person name="Alikhan N.-F."/>
            <person name="Baker D."/>
            <person name="Gharbi K."/>
            <person name="Hall N."/>
            <person name="Watson M."/>
            <person name="Adriaenssens E.M."/>
            <person name="Foster-Nyarko E."/>
            <person name="Jarju S."/>
            <person name="Secka A."/>
            <person name="Antonio M."/>
            <person name="Oren A."/>
            <person name="Chaudhuri R."/>
            <person name="La Ragione R.M."/>
            <person name="Hildebrand F."/>
            <person name="Pallen M.J."/>
        </authorList>
    </citation>
    <scope>NUCLEOTIDE SEQUENCE [LARGE SCALE GENOMIC DNA]</scope>
    <source>
        <strain evidence="2 3">Sa2BVA5</strain>
    </source>
</reference>
<evidence type="ECO:0000256" key="1">
    <source>
        <dbReference type="ARBA" id="ARBA00023186"/>
    </source>
</evidence>